<reference evidence="4 5" key="1">
    <citation type="submission" date="2014-11" db="EMBL/GenBank/DDBJ databases">
        <authorList>
            <person name="Zhu J."/>
            <person name="Qi W."/>
            <person name="Song R."/>
        </authorList>
    </citation>
    <scope>NUCLEOTIDE SEQUENCE [LARGE SCALE GENOMIC DNA]</scope>
</reference>
<dbReference type="InterPro" id="IPR050239">
    <property type="entry name" value="Sigma-70_RNA_pol_init_factors"/>
</dbReference>
<dbReference type="VEuPathDB" id="CryptoDB:Vbra_20247"/>
<dbReference type="Gene3D" id="1.10.10.10">
    <property type="entry name" value="Winged helix-like DNA-binding domain superfamily/Winged helix DNA-binding domain"/>
    <property type="match status" value="1"/>
</dbReference>
<dbReference type="Pfam" id="PF04539">
    <property type="entry name" value="Sigma70_r3"/>
    <property type="match status" value="1"/>
</dbReference>
<feature type="region of interest" description="Disordered" evidence="2">
    <location>
        <begin position="320"/>
        <end position="373"/>
    </location>
</feature>
<dbReference type="PANTHER" id="PTHR30603:SF47">
    <property type="entry name" value="RNA POLYMERASE SIGMA FACTOR SIGD, CHLOROPLASTIC"/>
    <property type="match status" value="1"/>
</dbReference>
<evidence type="ECO:0000313" key="4">
    <source>
        <dbReference type="EMBL" id="CEL93836.1"/>
    </source>
</evidence>
<feature type="compositionally biased region" description="Basic residues" evidence="2">
    <location>
        <begin position="335"/>
        <end position="358"/>
    </location>
</feature>
<sequence length="873" mass="96097">MDALDQPPPPSLPPVGPCRLVASTLLIFLLTLVAFFRSTGSALICLINGPRGGGRLRLKDLQPRGSARRPPAAQPCKPPSSVALSSSSLLAPPRPVRRLPPDLDGDGGDDGHVAALLPRDVLKAQDVVTVIDEFFATSVAEDKTGSDGLSMVQGPIIELMNGVPSIRRPVDLSGSSPPLAPETLQDTIKRRRRQLSAKRARKAAAGIPVRIYRFRSSSRKPFRPMTEKLPLALMSFSTAPLPALLFPPAAPSPLANDEDHPLDSHGPQSHSVPDVSLVLNATEPQPATPSGSELSLALQSFATSRDGSVDAAAVSALQPLTNQTADEGPPVVQRKTGRPRKTRPRAGAAKRRPSRRRKEAHDEGLMGEEDDVGTDVDEVDEGEWVLDTGSLPLPEESPRRFFRRSNEYYQQSNRDYVDELQPMLRFERRLVAMESELLRPPTLDEVLAAEGIEREEFERMKGRFNEAEVGLPLNNMGLLLNEASRVLVTSRDDTVLWDLAHFGLDTLREAARRFDPDRNTTYMTYAFYDMKKAMLRGGQELFCKVTLSAQGWNSLLKLNRARKRLSASLGREPTPHELSEATDLSLTVISRLAKLNDAALASSTLVQQYHDRDDSYLTRLDQKIASLQAGNTPVRSRSDPLSEDTMVDSSDWWREGGGGWGDRSSRLLGEAIERRREADEERVATETRANITHCCKLLLGDELAKVMVLRWGFDQGLPRLLREVGVLCHRSKEWCRQTVEEAFAIIDGRRLPHGVDSRHDLTPEMWKAREYLNSLGWFNQASLREIVERTRGKTGTPGGCWNRERGSIKREDAADGGGGAQGPPVIDVWRGIGLEAVGSDKDGDGGGEKRKGSQRQKKDAPGEAVLSLDKLLA</sequence>
<evidence type="ECO:0000313" key="5">
    <source>
        <dbReference type="Proteomes" id="UP000041254"/>
    </source>
</evidence>
<accession>A0A0G4EEL2</accession>
<dbReference type="SUPFAM" id="SSF88946">
    <property type="entry name" value="Sigma2 domain of RNA polymerase sigma factors"/>
    <property type="match status" value="1"/>
</dbReference>
<dbReference type="InterPro" id="IPR013324">
    <property type="entry name" value="RNA_pol_sigma_r3/r4-like"/>
</dbReference>
<feature type="region of interest" description="Disordered" evidence="2">
    <location>
        <begin position="792"/>
        <end position="873"/>
    </location>
</feature>
<protein>
    <recommendedName>
        <fullName evidence="3">RNA polymerase sigma-70 region 3 domain-containing protein</fullName>
    </recommendedName>
</protein>
<feature type="region of interest" description="Disordered" evidence="2">
    <location>
        <begin position="61"/>
        <end position="111"/>
    </location>
</feature>
<dbReference type="SUPFAM" id="SSF88659">
    <property type="entry name" value="Sigma3 and sigma4 domains of RNA polymerase sigma factors"/>
    <property type="match status" value="1"/>
</dbReference>
<evidence type="ECO:0000256" key="1">
    <source>
        <dbReference type="ARBA" id="ARBA00007788"/>
    </source>
</evidence>
<dbReference type="GO" id="GO:0006352">
    <property type="term" value="P:DNA-templated transcription initiation"/>
    <property type="evidence" value="ECO:0007669"/>
    <property type="project" value="InterPro"/>
</dbReference>
<keyword evidence="5" id="KW-1185">Reference proteome</keyword>
<dbReference type="PANTHER" id="PTHR30603">
    <property type="entry name" value="RNA POLYMERASE SIGMA FACTOR RPO"/>
    <property type="match status" value="1"/>
</dbReference>
<dbReference type="OrthoDB" id="206108at2759"/>
<evidence type="ECO:0000256" key="2">
    <source>
        <dbReference type="SAM" id="MobiDB-lite"/>
    </source>
</evidence>
<dbReference type="EMBL" id="CDMY01000193">
    <property type="protein sequence ID" value="CEL93836.1"/>
    <property type="molecule type" value="Genomic_DNA"/>
</dbReference>
<name>A0A0G4EEL2_VITBC</name>
<feature type="compositionally biased region" description="Low complexity" evidence="2">
    <location>
        <begin position="79"/>
        <end position="91"/>
    </location>
</feature>
<feature type="compositionally biased region" description="Basic and acidic residues" evidence="2">
    <location>
        <begin position="802"/>
        <end position="813"/>
    </location>
</feature>
<dbReference type="InterPro" id="IPR007624">
    <property type="entry name" value="RNA_pol_sigma70_r3"/>
</dbReference>
<comment type="similarity">
    <text evidence="1">Belongs to the sigma-70 factor family.</text>
</comment>
<feature type="compositionally biased region" description="Basic and acidic residues" evidence="2">
    <location>
        <begin position="838"/>
        <end position="861"/>
    </location>
</feature>
<feature type="region of interest" description="Disordered" evidence="2">
    <location>
        <begin position="250"/>
        <end position="272"/>
    </location>
</feature>
<feature type="domain" description="RNA polymerase sigma-70 region 3" evidence="3">
    <location>
        <begin position="555"/>
        <end position="614"/>
    </location>
</feature>
<dbReference type="InterPro" id="IPR013325">
    <property type="entry name" value="RNA_pol_sigma_r2"/>
</dbReference>
<organism evidence="4 5">
    <name type="scientific">Vitrella brassicaformis (strain CCMP3155)</name>
    <dbReference type="NCBI Taxonomy" id="1169540"/>
    <lineage>
        <taxon>Eukaryota</taxon>
        <taxon>Sar</taxon>
        <taxon>Alveolata</taxon>
        <taxon>Colpodellida</taxon>
        <taxon>Vitrellaceae</taxon>
        <taxon>Vitrella</taxon>
    </lineage>
</organism>
<gene>
    <name evidence="4" type="ORF">Vbra_20247</name>
</gene>
<dbReference type="InParanoid" id="A0A0G4EEL2"/>
<dbReference type="InterPro" id="IPR036388">
    <property type="entry name" value="WH-like_DNA-bd_sf"/>
</dbReference>
<dbReference type="GO" id="GO:0003700">
    <property type="term" value="F:DNA-binding transcription factor activity"/>
    <property type="evidence" value="ECO:0007669"/>
    <property type="project" value="InterPro"/>
</dbReference>
<evidence type="ECO:0000259" key="3">
    <source>
        <dbReference type="Pfam" id="PF04539"/>
    </source>
</evidence>
<dbReference type="AlphaFoldDB" id="A0A0G4EEL2"/>
<dbReference type="Proteomes" id="UP000041254">
    <property type="component" value="Unassembled WGS sequence"/>
</dbReference>
<proteinExistence type="inferred from homology"/>